<evidence type="ECO:0008006" key="3">
    <source>
        <dbReference type="Google" id="ProtNLM"/>
    </source>
</evidence>
<dbReference type="Pfam" id="PF26423">
    <property type="entry name" value="LWR_salt"/>
    <property type="match status" value="1"/>
</dbReference>
<gene>
    <name evidence="1" type="ORF">DJ69_16845</name>
</gene>
<accession>A0A2G1WEP8</accession>
<protein>
    <recommendedName>
        <fullName evidence="3">LWR-salt protein</fullName>
    </recommendedName>
</protein>
<evidence type="ECO:0000313" key="2">
    <source>
        <dbReference type="Proteomes" id="UP000222824"/>
    </source>
</evidence>
<organism evidence="1 2">
    <name type="scientific">Halorubrum persicum</name>
    <dbReference type="NCBI Taxonomy" id="1383844"/>
    <lineage>
        <taxon>Archaea</taxon>
        <taxon>Methanobacteriati</taxon>
        <taxon>Methanobacteriota</taxon>
        <taxon>Stenosarchaea group</taxon>
        <taxon>Halobacteria</taxon>
        <taxon>Halobacteriales</taxon>
        <taxon>Haloferacaceae</taxon>
        <taxon>Halorubrum</taxon>
    </lineage>
</organism>
<dbReference type="Proteomes" id="UP000222824">
    <property type="component" value="Unassembled WGS sequence"/>
</dbReference>
<dbReference type="RefSeq" id="WP_099256750.1">
    <property type="nucleotide sequence ID" value="NZ_NHOA01000154.1"/>
</dbReference>
<reference evidence="1 2" key="1">
    <citation type="journal article" date="2014" name="Front. Microbiol.">
        <title>Population and genomic analysis of the genus Halorubrum.</title>
        <authorList>
            <person name="Fullmer M.S."/>
            <person name="Soucy S.M."/>
            <person name="Swithers K.S."/>
            <person name="Makkay A.M."/>
            <person name="Wheeler R."/>
            <person name="Ventosa A."/>
            <person name="Gogarten J.P."/>
            <person name="Papke R.T."/>
        </authorList>
    </citation>
    <scope>NUCLEOTIDE SEQUENCE [LARGE SCALE GENOMIC DNA]</scope>
    <source>
        <strain evidence="1 2">C49</strain>
    </source>
</reference>
<dbReference type="InterPro" id="IPR049798">
    <property type="entry name" value="LWR_salt"/>
</dbReference>
<dbReference type="EMBL" id="NHOA01000154">
    <property type="protein sequence ID" value="PHQ37464.1"/>
    <property type="molecule type" value="Genomic_DNA"/>
</dbReference>
<comment type="caution">
    <text evidence="1">The sequence shown here is derived from an EMBL/GenBank/DDBJ whole genome shotgun (WGS) entry which is preliminary data.</text>
</comment>
<dbReference type="AlphaFoldDB" id="A0A2G1WEP8"/>
<proteinExistence type="predicted"/>
<dbReference type="OrthoDB" id="202660at2157"/>
<evidence type="ECO:0000313" key="1">
    <source>
        <dbReference type="EMBL" id="PHQ37464.1"/>
    </source>
</evidence>
<name>A0A2G1WEP8_9EURY</name>
<keyword evidence="2" id="KW-1185">Reference proteome</keyword>
<dbReference type="NCBIfam" id="NF033910">
    <property type="entry name" value="LWR_salt"/>
    <property type="match status" value="2"/>
</dbReference>
<sequence length="140" mass="15985">MDAAYVFAVTFRLDPDEATVDPDRFETTLEIPASEPGADGWLFFRDRLWRGEIGDEPSFRRLASDRLWRGEIGDEPSFRRLASDRLGVEVVAADFRELRTDQGYLDALTREIAADLDRFNAESADEVCHKYLGSSIHVRE</sequence>